<dbReference type="Gene3D" id="3.40.50.720">
    <property type="entry name" value="NAD(P)-binding Rossmann-like Domain"/>
    <property type="match status" value="1"/>
</dbReference>
<dbReference type="SMART" id="SM00829">
    <property type="entry name" value="PKS_ER"/>
    <property type="match status" value="1"/>
</dbReference>
<evidence type="ECO:0000256" key="3">
    <source>
        <dbReference type="ARBA" id="ARBA00022833"/>
    </source>
</evidence>
<protein>
    <submittedName>
        <fullName evidence="7">Alcohol dehydrogenase</fullName>
    </submittedName>
</protein>
<dbReference type="InterPro" id="IPR011032">
    <property type="entry name" value="GroES-like_sf"/>
</dbReference>
<dbReference type="Pfam" id="PF00107">
    <property type="entry name" value="ADH_zinc_N"/>
    <property type="match status" value="1"/>
</dbReference>
<keyword evidence="3 5" id="KW-0862">Zinc</keyword>
<feature type="domain" description="Enoyl reductase (ER)" evidence="6">
    <location>
        <begin position="8"/>
        <end position="393"/>
    </location>
</feature>
<dbReference type="CDD" id="cd08283">
    <property type="entry name" value="FDH_like_1"/>
    <property type="match status" value="1"/>
</dbReference>
<dbReference type="EMBL" id="AP018216">
    <property type="protein sequence ID" value="BAY70933.1"/>
    <property type="molecule type" value="Genomic_DNA"/>
</dbReference>
<dbReference type="Pfam" id="PF08240">
    <property type="entry name" value="ADH_N"/>
    <property type="match status" value="1"/>
</dbReference>
<dbReference type="PANTHER" id="PTHR42813:SF7">
    <property type="entry name" value="ALCOHOL DEHYDROGENASE (ZN-DEPENDENT)-RELATED"/>
    <property type="match status" value="1"/>
</dbReference>
<evidence type="ECO:0000313" key="8">
    <source>
        <dbReference type="Proteomes" id="UP000217507"/>
    </source>
</evidence>
<evidence type="ECO:0000259" key="6">
    <source>
        <dbReference type="SMART" id="SM00829"/>
    </source>
</evidence>
<evidence type="ECO:0000256" key="4">
    <source>
        <dbReference type="ARBA" id="ARBA00023002"/>
    </source>
</evidence>
<dbReference type="GO" id="GO:0008270">
    <property type="term" value="F:zinc ion binding"/>
    <property type="evidence" value="ECO:0007669"/>
    <property type="project" value="InterPro"/>
</dbReference>
<dbReference type="SUPFAM" id="SSF50129">
    <property type="entry name" value="GroES-like"/>
    <property type="match status" value="1"/>
</dbReference>
<evidence type="ECO:0000313" key="7">
    <source>
        <dbReference type="EMBL" id="BAY70933.1"/>
    </source>
</evidence>
<organism evidence="7 8">
    <name type="scientific">Trichormus variabilis NIES-23</name>
    <dbReference type="NCBI Taxonomy" id="1973479"/>
    <lineage>
        <taxon>Bacteria</taxon>
        <taxon>Bacillati</taxon>
        <taxon>Cyanobacteriota</taxon>
        <taxon>Cyanophyceae</taxon>
        <taxon>Nostocales</taxon>
        <taxon>Nostocaceae</taxon>
        <taxon>Trichormus</taxon>
    </lineage>
</organism>
<keyword evidence="4" id="KW-0560">Oxidoreductase</keyword>
<gene>
    <name evidence="7" type="ORF">NIES23_37440</name>
</gene>
<name>A0A1Z4KPX8_ANAVA</name>
<dbReference type="PANTHER" id="PTHR42813">
    <property type="entry name" value="ZINC-TYPE ALCOHOL DEHYDROGENASE-LIKE"/>
    <property type="match status" value="1"/>
</dbReference>
<evidence type="ECO:0000256" key="2">
    <source>
        <dbReference type="ARBA" id="ARBA00022723"/>
    </source>
</evidence>
<dbReference type="GO" id="GO:0016491">
    <property type="term" value="F:oxidoreductase activity"/>
    <property type="evidence" value="ECO:0007669"/>
    <property type="project" value="UniProtKB-KW"/>
</dbReference>
<dbReference type="Proteomes" id="UP000217507">
    <property type="component" value="Chromosome"/>
</dbReference>
<dbReference type="InterPro" id="IPR036291">
    <property type="entry name" value="NAD(P)-bd_dom_sf"/>
</dbReference>
<sequence>MKAVVFHGIGDIRLDNVPEPKIKEPTDAIIRLTSSAICGTDLHMIRGTFTGMKPGTILGHEGVGIVEELGSNVRNLQVGDRVVVPSTIACGYCSYCRSGYHAQCDNANPHGHNAGTAFFGGPEAAGPFDGLQAEYARIPYANAGLVKLPKEVTDDQAILLSDIFPTAYFGADIAEITPGDTVAIFGCGPVGQFAIVSARLFGAGRIIAVDTIPSRLEMARDLGAEVIDYNAEDPIEAIRELTGGIGVDRVIEAVGVDANAPDSGPAAKKARQEAQQFQQQLQQIAPETNPQNGNWHPGNAPSQALEWSIQALAKAGTLSIIGVYPPTHNFFPIGTAMNKNLTINMGNCNHRKYIPLLVDLVRNGTVDPTKVLTQVEPLMSVIDAYKAFDQRQPGWVKVELVPGAALANV</sequence>
<dbReference type="InterPro" id="IPR020843">
    <property type="entry name" value="ER"/>
</dbReference>
<keyword evidence="2 5" id="KW-0479">Metal-binding</keyword>
<comment type="cofactor">
    <cofactor evidence="1 5">
        <name>Zn(2+)</name>
        <dbReference type="ChEBI" id="CHEBI:29105"/>
    </cofactor>
</comment>
<dbReference type="Gene3D" id="3.90.180.10">
    <property type="entry name" value="Medium-chain alcohol dehydrogenases, catalytic domain"/>
    <property type="match status" value="1"/>
</dbReference>
<reference evidence="7 8" key="1">
    <citation type="submission" date="2017-06" db="EMBL/GenBank/DDBJ databases">
        <title>Genome sequencing of cyanobaciteial culture collection at National Institute for Environmental Studies (NIES).</title>
        <authorList>
            <person name="Hirose Y."/>
            <person name="Shimura Y."/>
            <person name="Fujisawa T."/>
            <person name="Nakamura Y."/>
            <person name="Kawachi M."/>
        </authorList>
    </citation>
    <scope>NUCLEOTIDE SEQUENCE [LARGE SCALE GENOMIC DNA]</scope>
    <source>
        <strain evidence="7 8">NIES-23</strain>
    </source>
</reference>
<evidence type="ECO:0000256" key="1">
    <source>
        <dbReference type="ARBA" id="ARBA00001947"/>
    </source>
</evidence>
<dbReference type="InterPro" id="IPR013154">
    <property type="entry name" value="ADH-like_N"/>
</dbReference>
<comment type="similarity">
    <text evidence="5">Belongs to the zinc-containing alcohol dehydrogenase family.</text>
</comment>
<dbReference type="SUPFAM" id="SSF51735">
    <property type="entry name" value="NAD(P)-binding Rossmann-fold domains"/>
    <property type="match status" value="1"/>
</dbReference>
<dbReference type="AlphaFoldDB" id="A0A1Z4KPX8"/>
<dbReference type="InterPro" id="IPR002328">
    <property type="entry name" value="ADH_Zn_CS"/>
</dbReference>
<dbReference type="PROSITE" id="PS00059">
    <property type="entry name" value="ADH_ZINC"/>
    <property type="match status" value="1"/>
</dbReference>
<dbReference type="InterPro" id="IPR013149">
    <property type="entry name" value="ADH-like_C"/>
</dbReference>
<accession>A0A1Z4KPX8</accession>
<proteinExistence type="inferred from homology"/>
<evidence type="ECO:0000256" key="5">
    <source>
        <dbReference type="RuleBase" id="RU361277"/>
    </source>
</evidence>